<dbReference type="EMBL" id="LGRN01000579">
    <property type="protein sequence ID" value="OJD11251.1"/>
    <property type="molecule type" value="Genomic_DNA"/>
</dbReference>
<dbReference type="STRING" id="1447872.A0A1J9PTQ4"/>
<dbReference type="OrthoDB" id="20669at2759"/>
<dbReference type="PANTHER" id="PTHR43991:SF12">
    <property type="entry name" value="WD REPEAT PROTEIN (AFU_ORTHOLOGUE AFUA_8G05640)"/>
    <property type="match status" value="1"/>
</dbReference>
<sequence>MVDPSEPFFDKLISSLPQPMEVMTDSSLTDGDKQDNLASRPITMDQQEAHSNPNRGSLAGATISETTSLSSGGDSLSSSLPQGSGGSRMTECDTHERSQGLEPVVHSAFATQHGSQQVTTESENSSFQPDQFSTPGQTPVLLDQFTLAPAGIENVVPEVIYPAVTSIANAAGPTSFNSHNGMMSFFSTDTGTAVSASLAHSSSSGTGPTHSGAFPHVLESTDDDDDDDDDDDNDDDDDDANMASTMGEQHYGGYDHGAYDNEGNPVYRSNLIEDVDLARFCYDRLPDVRSIFSSPRSMCDDSSSEINDTEKFYITDDELSWSDPAEYNNSSFPSGSDLRDGGPHQGQAQNSTADGRSQPLSFTNFENVTGQNFAFNADADDDDTLDLVSFTQTESMDSHFISPPSTLFLSLNTRILGEAQQIIRRAFDNMKSLEYSSGPFTNPPRESPLSADCIRLQVLSNIFSQFSIFASPFAGIFVFCDAHNALFVNDTTITFLSGLEMTDAFLKSHDHTQDSPHFVFCQALPWPRTSASPSVTPPNRRMAAVTPPGGLLTEEQYAYIHGPSEESIYFIPPSLVLKFFSAHIASSLLASPLAPCEGHTYTLADGLEFPAFEKNLTIDLFIKQWLIRSKIPAEQLPLKDRPHVPISGAAADVTYWPRPQKITRPENHQFKTYDIQNIPWSKKLNVRRSDARALRDRWYKGYRNLVFSPHGYSKRLPQTEDFFKAKTMYTKFKASMSHFQLRNLMSVTSSNSVQYAYRSKVYSATPFHNQRNCLIDLFNPSKSATFFEPVRISTMKAKQGVTVIGGFFGEYAMRGDVTDHSIVEGYITKSQNGITNHIDIVKHRTSRSPQAIISSNDQYIRILDCETNKFVNRHKFAWAINCTDTSLDGRLRVIVGDAKDAWIVDSETGKPVQPLSGHQDFGFACAWSPDMLHIATSNQDGTVNIWDARMWRILQFIESDVAGYRSLRYSPVGGGPRTLLMCEPADRISVVNAQTYQTRQVHDFFGEIGGADYTPDGGRIWVANMDHTFGGLMEFDRCQWGQEFGIGRTRKRYIEDHLDTYYPDLPNEWLPEADLDDDERCVLGPGERKLRFRRLMGNREHADLLRL</sequence>
<feature type="region of interest" description="Disordered" evidence="2">
    <location>
        <begin position="198"/>
        <end position="258"/>
    </location>
</feature>
<dbReference type="PROSITE" id="PS50294">
    <property type="entry name" value="WD_REPEATS_REGION"/>
    <property type="match status" value="1"/>
</dbReference>
<feature type="region of interest" description="Disordered" evidence="2">
    <location>
        <begin position="111"/>
        <end position="137"/>
    </location>
</feature>
<evidence type="ECO:0000313" key="4">
    <source>
        <dbReference type="Proteomes" id="UP000182235"/>
    </source>
</evidence>
<dbReference type="InterPro" id="IPR036322">
    <property type="entry name" value="WD40_repeat_dom_sf"/>
</dbReference>
<feature type="compositionally biased region" description="Basic and acidic residues" evidence="2">
    <location>
        <begin position="90"/>
        <end position="99"/>
    </location>
</feature>
<evidence type="ECO:0000313" key="3">
    <source>
        <dbReference type="EMBL" id="OJD11251.1"/>
    </source>
</evidence>
<feature type="repeat" description="WD" evidence="1">
    <location>
        <begin position="915"/>
        <end position="947"/>
    </location>
</feature>
<name>A0A1J9PTQ4_9EURO</name>
<feature type="compositionally biased region" description="Polar residues" evidence="2">
    <location>
        <begin position="44"/>
        <end position="55"/>
    </location>
</feature>
<keyword evidence="1" id="KW-0853">WD repeat</keyword>
<proteinExistence type="predicted"/>
<feature type="compositionally biased region" description="Polar residues" evidence="2">
    <location>
        <begin position="346"/>
        <end position="361"/>
    </location>
</feature>
<evidence type="ECO:0000256" key="1">
    <source>
        <dbReference type="PROSITE-ProRule" id="PRU00221"/>
    </source>
</evidence>
<dbReference type="Gene3D" id="2.130.10.10">
    <property type="entry name" value="YVTN repeat-like/Quinoprotein amine dehydrogenase"/>
    <property type="match status" value="1"/>
</dbReference>
<protein>
    <submittedName>
        <fullName evidence="3">Uncharacterized protein</fullName>
    </submittedName>
</protein>
<accession>A0A1J9PTQ4</accession>
<dbReference type="Proteomes" id="UP000182235">
    <property type="component" value="Unassembled WGS sequence"/>
</dbReference>
<dbReference type="VEuPathDB" id="FungiDB:AJ78_07941"/>
<feature type="compositionally biased region" description="Low complexity" evidence="2">
    <location>
        <begin position="68"/>
        <end position="82"/>
    </location>
</feature>
<feature type="compositionally biased region" description="Low complexity" evidence="2">
    <location>
        <begin position="198"/>
        <end position="212"/>
    </location>
</feature>
<dbReference type="SUPFAM" id="SSF50978">
    <property type="entry name" value="WD40 repeat-like"/>
    <property type="match status" value="1"/>
</dbReference>
<dbReference type="SMART" id="SM00320">
    <property type="entry name" value="WD40"/>
    <property type="match status" value="1"/>
</dbReference>
<feature type="region of interest" description="Disordered" evidence="2">
    <location>
        <begin position="323"/>
        <end position="361"/>
    </location>
</feature>
<comment type="caution">
    <text evidence="3">The sequence shown here is derived from an EMBL/GenBank/DDBJ whole genome shotgun (WGS) entry which is preliminary data.</text>
</comment>
<feature type="compositionally biased region" description="Acidic residues" evidence="2">
    <location>
        <begin position="220"/>
        <end position="240"/>
    </location>
</feature>
<dbReference type="AlphaFoldDB" id="A0A1J9PTQ4"/>
<feature type="region of interest" description="Disordered" evidence="2">
    <location>
        <begin position="1"/>
        <end position="99"/>
    </location>
</feature>
<reference evidence="3 4" key="1">
    <citation type="submission" date="2015-07" db="EMBL/GenBank/DDBJ databases">
        <title>Emmonsia species relationships and genome sequence.</title>
        <authorList>
            <consortium name="The Broad Institute Genomics Platform"/>
            <person name="Cuomo C.A."/>
            <person name="Munoz J.F."/>
            <person name="Imamovic A."/>
            <person name="Priest M.E."/>
            <person name="Young S."/>
            <person name="Clay O.K."/>
            <person name="McEwen J.G."/>
        </authorList>
    </citation>
    <scope>NUCLEOTIDE SEQUENCE [LARGE SCALE GENOMIC DNA]</scope>
    <source>
        <strain evidence="3 4">UAMH 9510</strain>
    </source>
</reference>
<evidence type="ECO:0000256" key="2">
    <source>
        <dbReference type="SAM" id="MobiDB-lite"/>
    </source>
</evidence>
<dbReference type="Pfam" id="PF00400">
    <property type="entry name" value="WD40"/>
    <property type="match status" value="1"/>
</dbReference>
<keyword evidence="4" id="KW-1185">Reference proteome</keyword>
<dbReference type="PROSITE" id="PS50082">
    <property type="entry name" value="WD_REPEATS_2"/>
    <property type="match status" value="1"/>
</dbReference>
<organism evidence="3 4">
    <name type="scientific">Emergomyces pasteurianus Ep9510</name>
    <dbReference type="NCBI Taxonomy" id="1447872"/>
    <lineage>
        <taxon>Eukaryota</taxon>
        <taxon>Fungi</taxon>
        <taxon>Dikarya</taxon>
        <taxon>Ascomycota</taxon>
        <taxon>Pezizomycotina</taxon>
        <taxon>Eurotiomycetes</taxon>
        <taxon>Eurotiomycetidae</taxon>
        <taxon>Onygenales</taxon>
        <taxon>Ajellomycetaceae</taxon>
        <taxon>Emergomyces</taxon>
    </lineage>
</organism>
<gene>
    <name evidence="3" type="ORF">AJ78_07941</name>
</gene>
<dbReference type="InterPro" id="IPR015943">
    <property type="entry name" value="WD40/YVTN_repeat-like_dom_sf"/>
</dbReference>
<dbReference type="InterPro" id="IPR001680">
    <property type="entry name" value="WD40_rpt"/>
</dbReference>
<dbReference type="PANTHER" id="PTHR43991">
    <property type="entry name" value="WD REPEAT PROTEIN (AFU_ORTHOLOGUE AFUA_8G05640)-RELATED"/>
    <property type="match status" value="1"/>
</dbReference>